<feature type="region of interest" description="Disordered" evidence="11">
    <location>
        <begin position="276"/>
        <end position="387"/>
    </location>
</feature>
<proteinExistence type="predicted"/>
<dbReference type="PANTHER" id="PTHR46179:SF13">
    <property type="entry name" value="C2H2-TYPE DOMAIN-CONTAINING PROTEIN"/>
    <property type="match status" value="1"/>
</dbReference>
<reference evidence="15" key="1">
    <citation type="submission" date="2025-08" db="UniProtKB">
        <authorList>
            <consortium name="RefSeq"/>
        </authorList>
    </citation>
    <scope>IDENTIFICATION</scope>
</reference>
<dbReference type="RefSeq" id="XP_014672266.1">
    <property type="nucleotide sequence ID" value="XM_014816780.1"/>
</dbReference>
<dbReference type="InterPro" id="IPR036236">
    <property type="entry name" value="Znf_C2H2_sf"/>
</dbReference>
<feature type="signal peptide" evidence="12">
    <location>
        <begin position="1"/>
        <end position="34"/>
    </location>
</feature>
<dbReference type="Pfam" id="PF22110">
    <property type="entry name" value="TFIIIA_zf-C2H2"/>
    <property type="match status" value="1"/>
</dbReference>
<dbReference type="Proteomes" id="UP000695022">
    <property type="component" value="Unplaced"/>
</dbReference>
<gene>
    <name evidence="15" type="primary">LOC106812806</name>
</gene>
<evidence type="ECO:0000313" key="14">
    <source>
        <dbReference type="Proteomes" id="UP000695022"/>
    </source>
</evidence>
<organism evidence="14 15">
    <name type="scientific">Priapulus caudatus</name>
    <name type="common">Priapulid worm</name>
    <dbReference type="NCBI Taxonomy" id="37621"/>
    <lineage>
        <taxon>Eukaryota</taxon>
        <taxon>Metazoa</taxon>
        <taxon>Ecdysozoa</taxon>
        <taxon>Scalidophora</taxon>
        <taxon>Priapulida</taxon>
        <taxon>Priapulimorpha</taxon>
        <taxon>Priapulimorphida</taxon>
        <taxon>Priapulidae</taxon>
        <taxon>Priapulus</taxon>
    </lineage>
</organism>
<feature type="domain" description="C2H2-type" evidence="13">
    <location>
        <begin position="15"/>
        <end position="49"/>
    </location>
</feature>
<feature type="chain" id="PRO_5046804426" evidence="12">
    <location>
        <begin position="35"/>
        <end position="502"/>
    </location>
</feature>
<feature type="domain" description="C2H2-type" evidence="13">
    <location>
        <begin position="50"/>
        <end position="79"/>
    </location>
</feature>
<evidence type="ECO:0000256" key="8">
    <source>
        <dbReference type="ARBA" id="ARBA00023163"/>
    </source>
</evidence>
<evidence type="ECO:0000256" key="11">
    <source>
        <dbReference type="SAM" id="MobiDB-lite"/>
    </source>
</evidence>
<comment type="subcellular location">
    <subcellularLocation>
        <location evidence="1">Nucleus</location>
    </subcellularLocation>
</comment>
<evidence type="ECO:0000259" key="13">
    <source>
        <dbReference type="PROSITE" id="PS50157"/>
    </source>
</evidence>
<feature type="compositionally biased region" description="Basic and acidic residues" evidence="11">
    <location>
        <begin position="276"/>
        <end position="285"/>
    </location>
</feature>
<evidence type="ECO:0000256" key="3">
    <source>
        <dbReference type="ARBA" id="ARBA00022737"/>
    </source>
</evidence>
<keyword evidence="12" id="KW-0732">Signal</keyword>
<feature type="domain" description="C2H2-type" evidence="13">
    <location>
        <begin position="228"/>
        <end position="258"/>
    </location>
</feature>
<dbReference type="InterPro" id="IPR051061">
    <property type="entry name" value="Zinc_finger_trans_reg"/>
</dbReference>
<keyword evidence="9" id="KW-0539">Nucleus</keyword>
<evidence type="ECO:0000256" key="6">
    <source>
        <dbReference type="ARBA" id="ARBA00022884"/>
    </source>
</evidence>
<dbReference type="SUPFAM" id="SSF57667">
    <property type="entry name" value="beta-beta-alpha zinc fingers"/>
    <property type="match status" value="3"/>
</dbReference>
<dbReference type="InterPro" id="IPR013087">
    <property type="entry name" value="Znf_C2H2_type"/>
</dbReference>
<keyword evidence="3" id="KW-0677">Repeat</keyword>
<dbReference type="PROSITE" id="PS00028">
    <property type="entry name" value="ZINC_FINGER_C2H2_1"/>
    <property type="match status" value="6"/>
</dbReference>
<evidence type="ECO:0000256" key="1">
    <source>
        <dbReference type="ARBA" id="ARBA00004123"/>
    </source>
</evidence>
<feature type="compositionally biased region" description="Low complexity" evidence="11">
    <location>
        <begin position="340"/>
        <end position="353"/>
    </location>
</feature>
<evidence type="ECO:0000313" key="15">
    <source>
        <dbReference type="RefSeq" id="XP_014672266.1"/>
    </source>
</evidence>
<evidence type="ECO:0000256" key="4">
    <source>
        <dbReference type="ARBA" id="ARBA00022771"/>
    </source>
</evidence>
<feature type="domain" description="C2H2-type" evidence="13">
    <location>
        <begin position="199"/>
        <end position="226"/>
    </location>
</feature>
<feature type="domain" description="C2H2-type" evidence="13">
    <location>
        <begin position="258"/>
        <end position="287"/>
    </location>
</feature>
<dbReference type="PROSITE" id="PS50157">
    <property type="entry name" value="ZINC_FINGER_C2H2_2"/>
    <property type="match status" value="7"/>
</dbReference>
<keyword evidence="14" id="KW-1185">Reference proteome</keyword>
<keyword evidence="4 10" id="KW-0863">Zinc-finger</keyword>
<dbReference type="InterPro" id="IPR054599">
    <property type="entry name" value="TFIIIA_Zfn-C2H2"/>
</dbReference>
<keyword evidence="7" id="KW-0805">Transcription regulation</keyword>
<feature type="domain" description="C2H2-type" evidence="13">
    <location>
        <begin position="143"/>
        <end position="169"/>
    </location>
</feature>
<feature type="non-terminal residue" evidence="15">
    <location>
        <position position="1"/>
    </location>
</feature>
<dbReference type="PANTHER" id="PTHR46179">
    <property type="entry name" value="ZINC FINGER PROTEIN"/>
    <property type="match status" value="1"/>
</dbReference>
<evidence type="ECO:0000256" key="7">
    <source>
        <dbReference type="ARBA" id="ARBA00023015"/>
    </source>
</evidence>
<keyword evidence="2" id="KW-0479">Metal-binding</keyword>
<name>A0ABM1EJ95_PRICU</name>
<evidence type="ECO:0000256" key="12">
    <source>
        <dbReference type="SAM" id="SignalP"/>
    </source>
</evidence>
<keyword evidence="6" id="KW-0694">RNA-binding</keyword>
<protein>
    <submittedName>
        <fullName evidence="15">Transcription factor IIIA-like</fullName>
    </submittedName>
</protein>
<dbReference type="SMART" id="SM00355">
    <property type="entry name" value="ZnF_C2H2"/>
    <property type="match status" value="9"/>
</dbReference>
<dbReference type="Gene3D" id="3.30.160.60">
    <property type="entry name" value="Classic Zinc Finger"/>
    <property type="match status" value="6"/>
</dbReference>
<dbReference type="GeneID" id="106812806"/>
<dbReference type="Pfam" id="PF00096">
    <property type="entry name" value="zf-C2H2"/>
    <property type="match status" value="2"/>
</dbReference>
<keyword evidence="8" id="KW-0804">Transcription</keyword>
<accession>A0ABM1EJ95</accession>
<evidence type="ECO:0000256" key="5">
    <source>
        <dbReference type="ARBA" id="ARBA00022833"/>
    </source>
</evidence>
<evidence type="ECO:0000256" key="10">
    <source>
        <dbReference type="PROSITE-ProRule" id="PRU00042"/>
    </source>
</evidence>
<sequence length="502" mass="55589">CTGGPRVPACLFLGLSCQLYYLLLSNCTAHFKRADRLEIHTRTHTGERPFVCDHAGCDRTYARRQHLERHKASHDEKHCRQSYPCQEPGCASVYATPQAMQKHMKSKHLHALYKCEHDKCGKQFKKHHSLKKHEYEHTGVLPFACAHEGCEKRFLLPSKLKQHEHVHLGITCTESGCGQVFYKWTLFRKHKSLAHKTTYACGDCSRRFTHRRQLRQHAVTHSSSREVYACPRDGCPRAYFDQRNLRQHLLSYHSGKRFPCEFAGCERTFAHKTVADRHVKTHDPNKPLPKKRKKKSMAVILSGINPPSKGGASVTNTPSTRVDNDRCETPPDQASPAYREVSPPGEEAPSSSSCRLTPVGGAAGRAESGRGDDEASPGSPLCDGGDDVTEQASVAAEVAMESPPLTECNGGVMTSYADLLPGMHAVHVGSFRVPRDDDDDDGSGGWFADTLGEQQLLPIDRQRLESLIVAGLERDGEAAAPPCGVDVEGLSSRDWQLAPSQL</sequence>
<feature type="domain" description="C2H2-type" evidence="13">
    <location>
        <begin position="113"/>
        <end position="142"/>
    </location>
</feature>
<evidence type="ECO:0000256" key="2">
    <source>
        <dbReference type="ARBA" id="ARBA00022723"/>
    </source>
</evidence>
<keyword evidence="5" id="KW-0862">Zinc</keyword>
<evidence type="ECO:0000256" key="9">
    <source>
        <dbReference type="ARBA" id="ARBA00023242"/>
    </source>
</evidence>